<sequence length="108" mass="11868">MHLQLHGLEQERPRLYDVAAYRIVQELLANIIKHAKAHEAYVYVVYEEGHLHISAEDDGVGFTQPAANEKTAKGIGLAGIRNRLDLLGGTLTVDSRPAKAPLSPSKSR</sequence>
<proteinExistence type="predicted"/>
<evidence type="ECO:0000256" key="4">
    <source>
        <dbReference type="ARBA" id="ARBA00022777"/>
    </source>
</evidence>
<dbReference type="PANTHER" id="PTHR24421:SF10">
    <property type="entry name" value="NITRATE_NITRITE SENSOR PROTEIN NARQ"/>
    <property type="match status" value="1"/>
</dbReference>
<name>A0A8T9Q8G3_9BACT</name>
<dbReference type="CDD" id="cd16917">
    <property type="entry name" value="HATPase_UhpB-NarQ-NarX-like"/>
    <property type="match status" value="1"/>
</dbReference>
<evidence type="ECO:0000313" key="8">
    <source>
        <dbReference type="Proteomes" id="UP000831796"/>
    </source>
</evidence>
<keyword evidence="3" id="KW-0808">Transferase</keyword>
<gene>
    <name evidence="7" type="ORF">MUN79_22105</name>
</gene>
<evidence type="ECO:0000313" key="7">
    <source>
        <dbReference type="EMBL" id="UOQ71303.1"/>
    </source>
</evidence>
<dbReference type="Proteomes" id="UP000831796">
    <property type="component" value="Chromosome"/>
</dbReference>
<organism evidence="7 8">
    <name type="scientific">Hymenobacter cellulosilyticus</name>
    <dbReference type="NCBI Taxonomy" id="2932248"/>
    <lineage>
        <taxon>Bacteria</taxon>
        <taxon>Pseudomonadati</taxon>
        <taxon>Bacteroidota</taxon>
        <taxon>Cytophagia</taxon>
        <taxon>Cytophagales</taxon>
        <taxon>Hymenobacteraceae</taxon>
        <taxon>Hymenobacter</taxon>
    </lineage>
</organism>
<evidence type="ECO:0000256" key="5">
    <source>
        <dbReference type="ARBA" id="ARBA00023012"/>
    </source>
</evidence>
<comment type="catalytic activity">
    <reaction evidence="1">
        <text>ATP + protein L-histidine = ADP + protein N-phospho-L-histidine.</text>
        <dbReference type="EC" id="2.7.13.3"/>
    </reaction>
</comment>
<evidence type="ECO:0000256" key="1">
    <source>
        <dbReference type="ARBA" id="ARBA00000085"/>
    </source>
</evidence>
<evidence type="ECO:0000256" key="3">
    <source>
        <dbReference type="ARBA" id="ARBA00022679"/>
    </source>
</evidence>
<keyword evidence="7" id="KW-0067">ATP-binding</keyword>
<dbReference type="KEGG" id="hcu:MUN79_22105"/>
<dbReference type="InterPro" id="IPR003594">
    <property type="entry name" value="HATPase_dom"/>
</dbReference>
<evidence type="ECO:0000259" key="6">
    <source>
        <dbReference type="SMART" id="SM00387"/>
    </source>
</evidence>
<reference evidence="7" key="1">
    <citation type="submission" date="2022-04" db="EMBL/GenBank/DDBJ databases">
        <title>Hymenobacter sp. isolated from the air.</title>
        <authorList>
            <person name="Won M."/>
            <person name="Lee C.-M."/>
            <person name="Woen H.-Y."/>
            <person name="Kwon S.-W."/>
        </authorList>
    </citation>
    <scope>NUCLEOTIDE SEQUENCE</scope>
    <source>
        <strain evidence="7">5116S-3</strain>
    </source>
</reference>
<keyword evidence="5" id="KW-0902">Two-component regulatory system</keyword>
<dbReference type="RefSeq" id="WP_244674711.1">
    <property type="nucleotide sequence ID" value="NZ_CP095046.1"/>
</dbReference>
<dbReference type="SMART" id="SM00387">
    <property type="entry name" value="HATPase_c"/>
    <property type="match status" value="1"/>
</dbReference>
<dbReference type="AlphaFoldDB" id="A0A8T9Q8G3"/>
<dbReference type="GO" id="GO:0000160">
    <property type="term" value="P:phosphorelay signal transduction system"/>
    <property type="evidence" value="ECO:0007669"/>
    <property type="project" value="UniProtKB-KW"/>
</dbReference>
<dbReference type="InterPro" id="IPR036890">
    <property type="entry name" value="HATPase_C_sf"/>
</dbReference>
<dbReference type="Gene3D" id="3.30.565.10">
    <property type="entry name" value="Histidine kinase-like ATPase, C-terminal domain"/>
    <property type="match status" value="1"/>
</dbReference>
<dbReference type="GO" id="GO:0005524">
    <property type="term" value="F:ATP binding"/>
    <property type="evidence" value="ECO:0007669"/>
    <property type="project" value="UniProtKB-KW"/>
</dbReference>
<keyword evidence="7" id="KW-0547">Nucleotide-binding</keyword>
<dbReference type="Pfam" id="PF02518">
    <property type="entry name" value="HATPase_c"/>
    <property type="match status" value="1"/>
</dbReference>
<accession>A0A8T9Q8G3</accession>
<dbReference type="SUPFAM" id="SSF55874">
    <property type="entry name" value="ATPase domain of HSP90 chaperone/DNA topoisomerase II/histidine kinase"/>
    <property type="match status" value="1"/>
</dbReference>
<protein>
    <recommendedName>
        <fullName evidence="2">histidine kinase</fullName>
        <ecNumber evidence="2">2.7.13.3</ecNumber>
    </recommendedName>
</protein>
<keyword evidence="4" id="KW-0418">Kinase</keyword>
<dbReference type="PANTHER" id="PTHR24421">
    <property type="entry name" value="NITRATE/NITRITE SENSOR PROTEIN NARX-RELATED"/>
    <property type="match status" value="1"/>
</dbReference>
<keyword evidence="8" id="KW-1185">Reference proteome</keyword>
<dbReference type="GO" id="GO:0004673">
    <property type="term" value="F:protein histidine kinase activity"/>
    <property type="evidence" value="ECO:0007669"/>
    <property type="project" value="UniProtKB-EC"/>
</dbReference>
<dbReference type="InterPro" id="IPR050482">
    <property type="entry name" value="Sensor_HK_TwoCompSys"/>
</dbReference>
<feature type="domain" description="Histidine kinase/HSP90-like ATPase" evidence="6">
    <location>
        <begin position="15"/>
        <end position="108"/>
    </location>
</feature>
<dbReference type="EMBL" id="CP095046">
    <property type="protein sequence ID" value="UOQ71303.1"/>
    <property type="molecule type" value="Genomic_DNA"/>
</dbReference>
<evidence type="ECO:0000256" key="2">
    <source>
        <dbReference type="ARBA" id="ARBA00012438"/>
    </source>
</evidence>
<dbReference type="EC" id="2.7.13.3" evidence="2"/>